<evidence type="ECO:0000313" key="2">
    <source>
        <dbReference type="EMBL" id="QHT28899.1"/>
    </source>
</evidence>
<evidence type="ECO:0000256" key="1">
    <source>
        <dbReference type="SAM" id="MobiDB-lite"/>
    </source>
</evidence>
<feature type="compositionally biased region" description="Acidic residues" evidence="1">
    <location>
        <begin position="944"/>
        <end position="957"/>
    </location>
</feature>
<reference evidence="2" key="1">
    <citation type="journal article" date="2020" name="Nature">
        <title>Giant virus diversity and host interactions through global metagenomics.</title>
        <authorList>
            <person name="Schulz F."/>
            <person name="Roux S."/>
            <person name="Paez-Espino D."/>
            <person name="Jungbluth S."/>
            <person name="Walsh D.A."/>
            <person name="Denef V.J."/>
            <person name="McMahon K.D."/>
            <person name="Konstantinidis K.T."/>
            <person name="Eloe-Fadrosh E.A."/>
            <person name="Kyrpides N.C."/>
            <person name="Woyke T."/>
        </authorList>
    </citation>
    <scope>NUCLEOTIDE SEQUENCE</scope>
    <source>
        <strain evidence="2">GVMAG-M-3300001351-8</strain>
    </source>
</reference>
<organism evidence="2">
    <name type="scientific">viral metagenome</name>
    <dbReference type="NCBI Taxonomy" id="1070528"/>
    <lineage>
        <taxon>unclassified sequences</taxon>
        <taxon>metagenomes</taxon>
        <taxon>organismal metagenomes</taxon>
    </lineage>
</organism>
<sequence>MIKPYKITYISFDSNYTTESKQILLKDINTVKNTLSHQYNYNQLIEQLKIKYNELYKTDRGFNRHHYIFCGPINVGIEPILNSLESTLQYPSTEQLLILDNFFSYSCKKEWGDLAQYTSVKFITTYIRKDDTLSSIKTTICTKLKDFLPLGDIFFYEQLYLTCKLDRDSYMYLNDTLKSMGGDILPEDIVIQSIIKKILEKRIKLNYQNIKFELIGLGYSEEESKLFLETYLNDVSSLDLNSIKTNIQLKLYINEIITNPLLTHYYYTYNKTNIYINNFLAYFLDRNYTEGYNLQLNTVKNTVDESNMNKILSSFGNIDNNELYVYNFRNIHNYVLQKNVFNLTQSDDTSLYFNGFITKFFPKITSLNYKTLLDKKLTNNDHLETLEMYNKVIDTKTNLFSIIDDRYQFFDLDIRISHTTYNQTIISHNLNLPLDLDLLRIFNELELSFTIPFVKLKDPNTKNTVYKLYTKITKRIDNKLPEIHKNMLSEWIDINSYECINGIFIPIKGSPKHINYKFKLINILVKDGINTGSIVKLNYNEDLLISLDIDVEGIINTINVEFIKTKTNYKINDVIEFYSFDTLYADIEITKKGLVELKINFRDPNYVTDETIFKKILDAFNNFIKDLKNIDYFKSYTHIILPVNTNLLTLNPKFYNSRFSYNNVSLDLELDNTIGLNFDRIKKLVINFFPYLSFKTELFYKDQTIEFLNETEEGNDWIDAKITDILKDDKYNILVTNLTKGQKTAHKNIDVKFIREKGDVTYRKDINLVYKRISDFNEQLPIKQLIYKLFNQGQSKNIIYNRVIKEYEISVESAKNLIATTIGENSSKLSYNMFQMGINIKINYLEPIKKGNKHIYKIHIDEFKTLDELNTVKHFIVNFFNTYSILINPSLNPDFSKRYSEYLSTSNIDASIIDTSNKIEQDLEIKKTAEQHNDQFNEHNTSWLDEDTDSDDSDDELFNAKEDEASTNPVIDKKDGIKDRIKDEIKGVTDFEMIQHETKNPLLKRLYDNDNTLFDWVSPTTGKRYSKICQSERYPILISDEEKKHIDENFPKSYNDDKNDIECSIKTNKKDINSKTACSAIEWGSSDNNLNWYICPKIWDLQDNVSLNVSDLEFKGLGWNMGEEKGKAMYGEHWMKKDFVSDPESLNNQLRKKNKLPEISWREDKTKPIINPKTTKLFPDILDFGPMYKKRGVVSDMKKVSSRASLHIEDISNQKTYNYPGFLKSGPPSGSKPVPCCFQGNSKNISSAFGINEAETDESNGYIQGSDKSLGWNPPRIGLLPKELFGYFGMTEDSCKTGSLNIKNRCFLRKGIKQSSNVFFALIASLYPNSTIDETDIIDLVLENITEQEFKTLNKGNLEIIFRDNIKQISSFQNYLEYLVSDEQKDYRHLYDYLTRPHPWLFKKGLILIILEFKDGKYFQHCPYFMETNWYNGNSPISIVIKNDEELEPIVLYNKSYRAERTFTATEPNIEFFFKYITECLLQSNIKTTLIKNPQSKRISYKESISLLDLIARLRKLDKGLKYETNKYLVDNSNKIIGLLTKNDVIIPCSPHILEANFIETTHYININKVGNLIYANEMLDHYIKLSKLLEYEIKPLRKIVEEDQVISLELDTGHIIPTKKTEIRIGIDHTTVYNSLDTKQNLAYIDKRLESYANFYSEDFFAKKKSLYESVHIINNIQSIYLDDSKKIEKIYIKNNIVQGIILMNGILVETLPINYSDIKDILKLDLSTVVKFTSEYYIDDYEKSIQDYYELWKYSNYALEVKPIRNIINNNKQVVGILLQQGSIIKLNPGHIFQIFKRKGSSYLINTLVDNEFSILIDDIKPKLYESKYIDDRIKHINQIDYKKTLYGNIKKSLSSFLQLSENYVIKQFIKEQLNFLGKTITRKRNDIYFIINKLFNLVGADRLIDESEFNKLLTTNTFPNCSLANDSKTCNGLCSPQDKAVLIKETEESFFKRIWLKYYPNYKETLASRENINAYLLENTDYAISDSEETNINNFFDYIYKDAVEKESDDEIIKEKMKQVRNNMKIMNSIVDNTVKLDYFKCRYNIFTIYKSTKPTVYKSLYNSFLNTFLEEIIRNKFKRSQILDNIKLIDEDVKYMHTVDEIILYDTDVEASKISEFYHTIKKKYYKNITSYDDSKPLEIKEFINTNVPLIKNIKHKLVKSNSNLTYRIIKLDGSRKLNKNATEVIPTKDLSKQEFLKIEEHLDLINCERSKYMIESENNKYTYIRLSHKKLNKFTG</sequence>
<proteinExistence type="predicted"/>
<accession>A0A6C0EKT2</accession>
<protein>
    <submittedName>
        <fullName evidence="2">Uncharacterized protein</fullName>
    </submittedName>
</protein>
<dbReference type="EMBL" id="MN738865">
    <property type="protein sequence ID" value="QHT28899.1"/>
    <property type="molecule type" value="Genomic_DNA"/>
</dbReference>
<feature type="region of interest" description="Disordered" evidence="1">
    <location>
        <begin position="936"/>
        <end position="974"/>
    </location>
</feature>
<name>A0A6C0EKT2_9ZZZZ</name>